<dbReference type="SUPFAM" id="SSF52540">
    <property type="entry name" value="P-loop containing nucleoside triphosphate hydrolases"/>
    <property type="match status" value="1"/>
</dbReference>
<comment type="similarity">
    <text evidence="1">Belongs to the AAA ATPase family.</text>
</comment>
<keyword evidence="3" id="KW-0547">Nucleotide-binding</keyword>
<keyword evidence="6" id="KW-0067">ATP-binding</keyword>
<evidence type="ECO:0000259" key="9">
    <source>
        <dbReference type="PROSITE" id="PS51805"/>
    </source>
</evidence>
<dbReference type="GO" id="GO:0016887">
    <property type="term" value="F:ATP hydrolysis activity"/>
    <property type="evidence" value="ECO:0007669"/>
    <property type="project" value="InterPro"/>
</dbReference>
<dbReference type="PROSITE" id="PS51805">
    <property type="entry name" value="EPHD"/>
    <property type="match status" value="1"/>
</dbReference>
<feature type="compositionally biased region" description="Acidic residues" evidence="8">
    <location>
        <begin position="111"/>
        <end position="122"/>
    </location>
</feature>
<protein>
    <recommendedName>
        <fullName evidence="9">PHD-type domain-containing protein</fullName>
    </recommendedName>
</protein>
<dbReference type="FunFam" id="3.30.40.10:FF:000739">
    <property type="entry name" value="P-loop containing nucleoside triphosphate hydrolases superfamily protein"/>
    <property type="match status" value="1"/>
</dbReference>
<evidence type="ECO:0000256" key="6">
    <source>
        <dbReference type="ARBA" id="ARBA00022840"/>
    </source>
</evidence>
<dbReference type="InterPro" id="IPR013083">
    <property type="entry name" value="Znf_RING/FYVE/PHD"/>
</dbReference>
<evidence type="ECO:0000256" key="5">
    <source>
        <dbReference type="ARBA" id="ARBA00022833"/>
    </source>
</evidence>
<dbReference type="GO" id="GO:0005634">
    <property type="term" value="C:nucleus"/>
    <property type="evidence" value="ECO:0007669"/>
    <property type="project" value="TreeGrafter"/>
</dbReference>
<feature type="compositionally biased region" description="Basic and acidic residues" evidence="8">
    <location>
        <begin position="261"/>
        <end position="282"/>
    </location>
</feature>
<gene>
    <name evidence="10" type="ORF">PAHAL_5G213500</name>
</gene>
<feature type="compositionally biased region" description="Polar residues" evidence="8">
    <location>
        <begin position="310"/>
        <end position="340"/>
    </location>
</feature>
<dbReference type="PANTHER" id="PTHR23069:SF7">
    <property type="entry name" value="P-LOOP CONTAINING NUCLEOSIDE TRIPHOSPHATE HYDROLASES SUPERFAMILY PROTEIN"/>
    <property type="match status" value="1"/>
</dbReference>
<dbReference type="PROSITE" id="PS00674">
    <property type="entry name" value="AAA"/>
    <property type="match status" value="1"/>
</dbReference>
<feature type="region of interest" description="Disordered" evidence="8">
    <location>
        <begin position="223"/>
        <end position="358"/>
    </location>
</feature>
<evidence type="ECO:0000256" key="1">
    <source>
        <dbReference type="ARBA" id="ARBA00006914"/>
    </source>
</evidence>
<feature type="domain" description="PHD-type" evidence="9">
    <location>
        <begin position="407"/>
        <end position="545"/>
    </location>
</feature>
<dbReference type="InterPro" id="IPR027417">
    <property type="entry name" value="P-loop_NTPase"/>
</dbReference>
<dbReference type="GO" id="GO:0003682">
    <property type="term" value="F:chromatin binding"/>
    <property type="evidence" value="ECO:0007669"/>
    <property type="project" value="TreeGrafter"/>
</dbReference>
<evidence type="ECO:0000256" key="3">
    <source>
        <dbReference type="ARBA" id="ARBA00022741"/>
    </source>
</evidence>
<dbReference type="PANTHER" id="PTHR23069">
    <property type="entry name" value="AAA DOMAIN-CONTAINING"/>
    <property type="match status" value="1"/>
</dbReference>
<feature type="region of interest" description="Disordered" evidence="8">
    <location>
        <begin position="1"/>
        <end position="128"/>
    </location>
</feature>
<dbReference type="InterPro" id="IPR045199">
    <property type="entry name" value="ATAD2-like"/>
</dbReference>
<feature type="compositionally biased region" description="Acidic residues" evidence="8">
    <location>
        <begin position="150"/>
        <end position="172"/>
    </location>
</feature>
<dbReference type="InterPro" id="IPR034732">
    <property type="entry name" value="EPHD"/>
</dbReference>
<evidence type="ECO:0000256" key="7">
    <source>
        <dbReference type="ARBA" id="ARBA00023117"/>
    </source>
</evidence>
<dbReference type="Proteomes" id="UP000243499">
    <property type="component" value="Chromosome 5"/>
</dbReference>
<dbReference type="InterPro" id="IPR041569">
    <property type="entry name" value="AAA_lid_3"/>
</dbReference>
<feature type="region of interest" description="Disordered" evidence="8">
    <location>
        <begin position="146"/>
        <end position="204"/>
    </location>
</feature>
<proteinExistence type="inferred from homology"/>
<sequence>MPPSKPKRRRGGASSRGRKKQKRLDAIHDVAPPPPPPAPLGVGGGGAVDDDSDAEGIRRSTRLRRAPVVLDTSPLPSPRRKRPRRGGAVGASGSSRKGRRGRARDEADAGGMEDEEEEEDYEGSVAWRSRLRDRVKGKAKLEGRARSLWFEDEEYGDEEEEAEEEEDEEEDEARMLVVDVRERAEDDEVSEESGGLQSQGRELTDREINLTIDLNVDSHEAVEGVNVVEKEEGEKGEKVGEEAVSAEQEEEEEGPTVGARNDLEEGKGEEMVTEKGLQREEKIEELELPVSVGNVSNELPCDESNEEVRVSNSGGTEQLDMQSEQITEESNLPAEQQMQLDPSGPAEQEEEVHQDEQMGHVPDVILAKDGPKERMRKSPISDEKRGAKVVKEGRRCGLCGGGTDGRPPKIALHDSVDSENEAYEGALPSEEPNYDIWDGFGDDPGWLGRLLGPIHDRFGIARVWVHQNCAVWSPEVYFAGLGCLRNVRAALCRGRLLKCSRCGRPGATIGCRVDRCPKTYHLPCSRAEACIFDHRKFLIACNDHRHLFQPQGDKYVELLRKMKIKKMKADIRKLSHDAWRKDREAEEKWLENCGEDEEFLKREGKRLNRDLLRIAPVYIGGSSENEKSYCGWESVAGLSDVIQSMKEVVILPLLYPEFFSSLGLTPPRGVLLHGHPGTGKTLVVRALIGACSQGNRRIAYFARKGADCLGKYVGDAERQLRLLFQVAERCQPSIIFFDEIDGLAPCRSRQQDQTHNSVVATLLSLLDGLKSRGSVIVIGATNRPDAIDPALRRPGRFDREIYFPLPTFEDRSAILSLHTRNWPSPISGAFLSLIATQTVGYAGADLQAICTQAAINALKRTCPLHEMLRSAEKGVEHGRVPLPSVLVEERDWLAALAAAPPPCSQREAGIAANDLVSSPLDSCLVPSLLKPLVHLLISLYLDERVWLPSSLLKASGSIKEVVFSSMEKNSVPRTFWSTYLNSLIQQKDIANRIKPILSSCGLVSAQLGSHDSMLPSHVETQDNFCGSRLNSTGSHRKGGLPHKLLGFRVLVAGAPRSGQQHLIRCLLHGFTGQIVIHKLDLATMAQEGNGDILSGLTQILLKCLNLGRCIIYMPRIDLWAVDKVHSQLEDNMLNMGTSDLASSTTNHTRKCSEVWNALVEQMDSLLASVSISVLSTSDVRFQDLPSGVRGFFSTHVVDQCFASSEHTIPRFSVNIDSRSSWDEMIDSCAFRLSHDLIQHHVQFLHDKSHKNNRHEQKEVFTSMEISIHGESKSSESEQPLCGVASRENPTQLAAGRAQQDPPPNNAKDSVENVQKLFEDTVQRYPSSRMVKGNESLAIVAFGIQILQHPQFSKLCWVTSKLREGPCTDINGPWKGWPFNSCLLHTSASPDKSVNGGNNVVVKGKEKTLYVRGLVAVGLLAYRGVYESVIEVCAEVRKVLELFVGQIRTKLLEKRNRFRYFHILSQVAYLDDIVNSWAYTFQRLHVGSRTGTSGTKSSCSKEHQSSRHAAETNVQGAPTGNSAEVEDIPAQHIQDREVVPGPNEMQDNPVQCTAEQVGIHTTVCDLDDDHVTSISCKDAVEHNLIHSASPEVHRRNLTHADTSANDGECSGANNDGKVSDLTYDEENHRPDIQRSENHTESVEYLSDLQKAGNSIGSSASADNTEIPRKVVSSEACGDDNELKENNPLNDVESSHLIDGQLEYDMNNLSVPKSSCLYKCCSPCFRAVYKMVHGTLSNSLRSNLHCLTVDDMHDILSSWCMNLLATVRKCYSSQDEVSCEENFETKTFLEHCACKSDLRHLSRECICHLESNEGTETANTDCLSGQSLSFFFKDGVWMPSNVTAETTLHCSFRRFCICSILGTISMLSQFSS</sequence>
<dbReference type="Gene3D" id="3.30.40.10">
    <property type="entry name" value="Zinc/RING finger domain, C3HC4 (zinc finger)"/>
    <property type="match status" value="1"/>
</dbReference>
<feature type="compositionally biased region" description="Polar residues" evidence="8">
    <location>
        <begin position="1511"/>
        <end position="1521"/>
    </location>
</feature>
<dbReference type="Pfam" id="PF13771">
    <property type="entry name" value="zf-HC5HC2H"/>
    <property type="match status" value="1"/>
</dbReference>
<feature type="region of interest" description="Disordered" evidence="8">
    <location>
        <begin position="1288"/>
        <end position="1308"/>
    </location>
</feature>
<dbReference type="SMART" id="SM00382">
    <property type="entry name" value="AAA"/>
    <property type="match status" value="1"/>
</dbReference>
<dbReference type="Gramene" id="PAN29273">
    <property type="protein sequence ID" value="PAN29273"/>
    <property type="gene ID" value="PAHAL_5G213500"/>
</dbReference>
<dbReference type="InterPro" id="IPR003960">
    <property type="entry name" value="ATPase_AAA_CS"/>
</dbReference>
<feature type="region of interest" description="Disordered" evidence="8">
    <location>
        <begin position="1600"/>
        <end position="1621"/>
    </location>
</feature>
<dbReference type="Pfam" id="PF17862">
    <property type="entry name" value="AAA_lid_3"/>
    <property type="match status" value="1"/>
</dbReference>
<evidence type="ECO:0000256" key="8">
    <source>
        <dbReference type="SAM" id="MobiDB-lite"/>
    </source>
</evidence>
<organism evidence="10">
    <name type="scientific">Panicum hallii</name>
    <dbReference type="NCBI Taxonomy" id="206008"/>
    <lineage>
        <taxon>Eukaryota</taxon>
        <taxon>Viridiplantae</taxon>
        <taxon>Streptophyta</taxon>
        <taxon>Embryophyta</taxon>
        <taxon>Tracheophyta</taxon>
        <taxon>Spermatophyta</taxon>
        <taxon>Magnoliopsida</taxon>
        <taxon>Liliopsida</taxon>
        <taxon>Poales</taxon>
        <taxon>Poaceae</taxon>
        <taxon>PACMAD clade</taxon>
        <taxon>Panicoideae</taxon>
        <taxon>Panicodae</taxon>
        <taxon>Paniceae</taxon>
        <taxon>Panicinae</taxon>
        <taxon>Panicum</taxon>
        <taxon>Panicum sect. Panicum</taxon>
    </lineage>
</organism>
<evidence type="ECO:0000313" key="10">
    <source>
        <dbReference type="EMBL" id="PAN29273.1"/>
    </source>
</evidence>
<dbReference type="InterPro" id="IPR003959">
    <property type="entry name" value="ATPase_AAA_core"/>
</dbReference>
<name>A0A2S3HT41_9POAL</name>
<keyword evidence="4" id="KW-0863">Zinc-finger</keyword>
<keyword evidence="7" id="KW-0103">Bromodomain</keyword>
<feature type="compositionally biased region" description="Basic residues" evidence="8">
    <location>
        <begin position="1"/>
        <end position="22"/>
    </location>
</feature>
<dbReference type="GO" id="GO:0005524">
    <property type="term" value="F:ATP binding"/>
    <property type="evidence" value="ECO:0007669"/>
    <property type="project" value="UniProtKB-KW"/>
</dbReference>
<keyword evidence="2" id="KW-0479">Metal-binding</keyword>
<dbReference type="EMBL" id="CM008050">
    <property type="protein sequence ID" value="PAN29273.1"/>
    <property type="molecule type" value="Genomic_DNA"/>
</dbReference>
<evidence type="ECO:0000256" key="4">
    <source>
        <dbReference type="ARBA" id="ARBA00022771"/>
    </source>
</evidence>
<evidence type="ECO:0000256" key="2">
    <source>
        <dbReference type="ARBA" id="ARBA00022723"/>
    </source>
</evidence>
<dbReference type="GO" id="GO:0006334">
    <property type="term" value="P:nucleosome assembly"/>
    <property type="evidence" value="ECO:0007669"/>
    <property type="project" value="TreeGrafter"/>
</dbReference>
<feature type="region of interest" description="Disordered" evidence="8">
    <location>
        <begin position="1487"/>
        <end position="1521"/>
    </location>
</feature>
<dbReference type="GO" id="GO:0006337">
    <property type="term" value="P:nucleosome disassembly"/>
    <property type="evidence" value="ECO:0007669"/>
    <property type="project" value="TreeGrafter"/>
</dbReference>
<dbReference type="GO" id="GO:0008270">
    <property type="term" value="F:zinc ion binding"/>
    <property type="evidence" value="ECO:0007669"/>
    <property type="project" value="UniProtKB-KW"/>
</dbReference>
<accession>A0A2S3HT41</accession>
<dbReference type="GO" id="GO:0045815">
    <property type="term" value="P:transcription initiation-coupled chromatin remodeling"/>
    <property type="evidence" value="ECO:0007669"/>
    <property type="project" value="TreeGrafter"/>
</dbReference>
<feature type="compositionally biased region" description="Basic and acidic residues" evidence="8">
    <location>
        <begin position="223"/>
        <end position="241"/>
    </location>
</feature>
<dbReference type="Pfam" id="PF00004">
    <property type="entry name" value="AAA"/>
    <property type="match status" value="1"/>
</dbReference>
<feature type="compositionally biased region" description="Basic and acidic residues" evidence="8">
    <location>
        <begin position="1498"/>
        <end position="1509"/>
    </location>
</feature>
<dbReference type="InterPro" id="IPR003593">
    <property type="entry name" value="AAA+_ATPase"/>
</dbReference>
<keyword evidence="5" id="KW-0862">Zinc</keyword>
<feature type="compositionally biased region" description="Low complexity" evidence="8">
    <location>
        <begin position="1487"/>
        <end position="1497"/>
    </location>
</feature>
<dbReference type="FunFam" id="1.10.8.60:FF:000084">
    <property type="entry name" value="p-loop containing nucleoside triphosphate hydrolase superfamily protein"/>
    <property type="match status" value="1"/>
</dbReference>
<dbReference type="FunFam" id="3.40.50.300:FF:000061">
    <property type="entry name" value="ATPase family, AAA domain-containing 2"/>
    <property type="match status" value="1"/>
</dbReference>
<dbReference type="GO" id="GO:0042393">
    <property type="term" value="F:histone binding"/>
    <property type="evidence" value="ECO:0007669"/>
    <property type="project" value="TreeGrafter"/>
</dbReference>
<dbReference type="Gene3D" id="3.40.50.300">
    <property type="entry name" value="P-loop containing nucleotide triphosphate hydrolases"/>
    <property type="match status" value="1"/>
</dbReference>
<dbReference type="Gene3D" id="1.10.8.60">
    <property type="match status" value="1"/>
</dbReference>
<reference evidence="10" key="1">
    <citation type="submission" date="2018-04" db="EMBL/GenBank/DDBJ databases">
        <title>WGS assembly of Panicum hallii.</title>
        <authorList>
            <person name="Lovell J."/>
            <person name="Jenkins J."/>
            <person name="Lowry D."/>
            <person name="Mamidi S."/>
            <person name="Sreedasyam A."/>
            <person name="Weng X."/>
            <person name="Barry K."/>
            <person name="Bonette J."/>
            <person name="Campitelli B."/>
            <person name="Daum C."/>
            <person name="Gordon S."/>
            <person name="Gould B."/>
            <person name="Lipzen A."/>
            <person name="Macqueen A."/>
            <person name="Palacio-Mejia J."/>
            <person name="Plott C."/>
            <person name="Shakirov E."/>
            <person name="Shu S."/>
            <person name="Yoshinaga Y."/>
            <person name="Zane M."/>
            <person name="Rokhsar D."/>
            <person name="Grimwood J."/>
            <person name="Schmutz J."/>
            <person name="Juenger T."/>
        </authorList>
    </citation>
    <scope>NUCLEOTIDE SEQUENCE [LARGE SCALE GENOMIC DNA]</scope>
    <source>
        <strain evidence="10">FIL2</strain>
    </source>
</reference>